<evidence type="ECO:0000313" key="6">
    <source>
        <dbReference type="Proteomes" id="UP001595858"/>
    </source>
</evidence>
<dbReference type="InterPro" id="IPR029051">
    <property type="entry name" value="DUF4352"/>
</dbReference>
<evidence type="ECO:0000313" key="5">
    <source>
        <dbReference type="EMBL" id="MFC4870036.1"/>
    </source>
</evidence>
<evidence type="ECO:0000259" key="4">
    <source>
        <dbReference type="Pfam" id="PF11611"/>
    </source>
</evidence>
<dbReference type="Proteomes" id="UP001595858">
    <property type="component" value="Unassembled WGS sequence"/>
</dbReference>
<dbReference type="EMBL" id="JBHSIY010000033">
    <property type="protein sequence ID" value="MFC4870036.1"/>
    <property type="molecule type" value="Genomic_DNA"/>
</dbReference>
<sequence length="194" mass="20237">MYGKLLAPPAAAATCAGLIACVPVVVDAPASPSPHPSPEPENTQQTGEPESPPAEAPDLAEFQGMSGSDGSFDMHINEAYVDDDDVVTDGMGTSSRAPSGSKYVVFNVQITNTTSTPTYFDWGGSHAYDVEGNQYVDDYDAALTTCDTYCGEDLNPGGTAETDVIFTVPDDVELSSLELLSDPYTAGSPATLEP</sequence>
<proteinExistence type="predicted"/>
<dbReference type="InterPro" id="IPR029050">
    <property type="entry name" value="Immunoprotect_excell_Ig-like"/>
</dbReference>
<organism evidence="5 6">
    <name type="scientific">Streptomonospora arabica</name>
    <dbReference type="NCBI Taxonomy" id="412417"/>
    <lineage>
        <taxon>Bacteria</taxon>
        <taxon>Bacillati</taxon>
        <taxon>Actinomycetota</taxon>
        <taxon>Actinomycetes</taxon>
        <taxon>Streptosporangiales</taxon>
        <taxon>Nocardiopsidaceae</taxon>
        <taxon>Streptomonospora</taxon>
    </lineage>
</organism>
<evidence type="ECO:0000256" key="1">
    <source>
        <dbReference type="ARBA" id="ARBA00022729"/>
    </source>
</evidence>
<dbReference type="Gene3D" id="2.60.40.1240">
    <property type="match status" value="1"/>
</dbReference>
<feature type="signal peptide" evidence="3">
    <location>
        <begin position="1"/>
        <end position="20"/>
    </location>
</feature>
<name>A0ABV9SUN2_9ACTN</name>
<feature type="region of interest" description="Disordered" evidence="2">
    <location>
        <begin position="29"/>
        <end position="68"/>
    </location>
</feature>
<dbReference type="RefSeq" id="WP_344141616.1">
    <property type="nucleotide sequence ID" value="NZ_BAAAQI010000003.1"/>
</dbReference>
<dbReference type="PROSITE" id="PS51257">
    <property type="entry name" value="PROKAR_LIPOPROTEIN"/>
    <property type="match status" value="1"/>
</dbReference>
<gene>
    <name evidence="5" type="ORF">ACFPCZ_25705</name>
</gene>
<keyword evidence="1 3" id="KW-0732">Signal</keyword>
<protein>
    <submittedName>
        <fullName evidence="5">DUF4352 domain-containing protein</fullName>
    </submittedName>
</protein>
<accession>A0ABV9SUN2</accession>
<reference evidence="6" key="1">
    <citation type="journal article" date="2019" name="Int. J. Syst. Evol. Microbiol.">
        <title>The Global Catalogue of Microorganisms (GCM) 10K type strain sequencing project: providing services to taxonomists for standard genome sequencing and annotation.</title>
        <authorList>
            <consortium name="The Broad Institute Genomics Platform"/>
            <consortium name="The Broad Institute Genome Sequencing Center for Infectious Disease"/>
            <person name="Wu L."/>
            <person name="Ma J."/>
        </authorList>
    </citation>
    <scope>NUCLEOTIDE SEQUENCE [LARGE SCALE GENOMIC DNA]</scope>
    <source>
        <strain evidence="6">CGMCC 4.7304</strain>
    </source>
</reference>
<comment type="caution">
    <text evidence="5">The sequence shown here is derived from an EMBL/GenBank/DDBJ whole genome shotgun (WGS) entry which is preliminary data.</text>
</comment>
<keyword evidence="6" id="KW-1185">Reference proteome</keyword>
<dbReference type="Pfam" id="PF11611">
    <property type="entry name" value="DUF4352"/>
    <property type="match status" value="1"/>
</dbReference>
<feature type="domain" description="DUF4352" evidence="4">
    <location>
        <begin position="89"/>
        <end position="185"/>
    </location>
</feature>
<feature type="chain" id="PRO_5046871396" evidence="3">
    <location>
        <begin position="21"/>
        <end position="194"/>
    </location>
</feature>
<evidence type="ECO:0000256" key="2">
    <source>
        <dbReference type="SAM" id="MobiDB-lite"/>
    </source>
</evidence>
<evidence type="ECO:0000256" key="3">
    <source>
        <dbReference type="SAM" id="SignalP"/>
    </source>
</evidence>